<proteinExistence type="inferred from homology"/>
<gene>
    <name evidence="3" type="primary">RGI1_1</name>
    <name evidence="3" type="ORF">C6P45_001318</name>
</gene>
<comment type="caution">
    <text evidence="3">The sequence shown here is derived from an EMBL/GenBank/DDBJ whole genome shotgun (WGS) entry which is preliminary data.</text>
</comment>
<keyword evidence="4" id="KW-1185">Reference proteome</keyword>
<comment type="function">
    <text evidence="1">Involved in the control of energetic metabolism and significantly contribute to cell fitness, especially under respiratory growth conditions.</text>
</comment>
<dbReference type="Proteomes" id="UP000750334">
    <property type="component" value="Unassembled WGS sequence"/>
</dbReference>
<reference evidence="3 4" key="1">
    <citation type="submission" date="2020-11" db="EMBL/GenBank/DDBJ databases">
        <title>Kefir isolates.</title>
        <authorList>
            <person name="Marcisauskas S."/>
            <person name="Kim Y."/>
            <person name="Blasche S."/>
        </authorList>
    </citation>
    <scope>NUCLEOTIDE SEQUENCE [LARGE SCALE GENOMIC DNA]</scope>
    <source>
        <strain evidence="3 4">OG2</strain>
    </source>
</reference>
<protein>
    <submittedName>
        <fullName evidence="3">Respiratory growth induced protein 1</fullName>
    </submittedName>
</protein>
<evidence type="ECO:0000256" key="1">
    <source>
        <dbReference type="ARBA" id="ARBA00003033"/>
    </source>
</evidence>
<dbReference type="EMBL" id="PUHR01000016">
    <property type="protein sequence ID" value="KAG0671031.1"/>
    <property type="molecule type" value="Genomic_DNA"/>
</dbReference>
<dbReference type="AlphaFoldDB" id="A0A9P6WDS3"/>
<dbReference type="Gene3D" id="3.40.1000.40">
    <property type="entry name" value="Respiratory growth induced protein 1"/>
    <property type="match status" value="1"/>
</dbReference>
<dbReference type="OrthoDB" id="4082176at2759"/>
<name>A0A9P6WDS3_MAUEX</name>
<accession>A0A9P6WDS3</accession>
<organism evidence="3 4">
    <name type="scientific">Maudiozyma exigua</name>
    <name type="common">Yeast</name>
    <name type="synonym">Kazachstania exigua</name>
    <dbReference type="NCBI Taxonomy" id="34358"/>
    <lineage>
        <taxon>Eukaryota</taxon>
        <taxon>Fungi</taxon>
        <taxon>Dikarya</taxon>
        <taxon>Ascomycota</taxon>
        <taxon>Saccharomycotina</taxon>
        <taxon>Saccharomycetes</taxon>
        <taxon>Saccharomycetales</taxon>
        <taxon>Saccharomycetaceae</taxon>
        <taxon>Maudiozyma</taxon>
    </lineage>
</organism>
<dbReference type="InterPro" id="IPR022554">
    <property type="entry name" value="RGI1"/>
</dbReference>
<evidence type="ECO:0000313" key="4">
    <source>
        <dbReference type="Proteomes" id="UP000750334"/>
    </source>
</evidence>
<dbReference type="InterPro" id="IPR038235">
    <property type="entry name" value="RGI1_sf"/>
</dbReference>
<evidence type="ECO:0000313" key="3">
    <source>
        <dbReference type="EMBL" id="KAG0671031.1"/>
    </source>
</evidence>
<sequence>MTNKKGKAKGPKVNTITTKDGESVKVFEDMNDFETYLKNETEDNEFDNVHCKLKYYPPFVMRGTHDDPEKIKDTANCHSKKYVRHLKQHVEKHLLKDIKDSLQNPNIKFNTKTKNETFDTLTWKYEDETEINSKKFKIDVEICCHNNGALVDVDYKTGPIITTMNNEPEESII</sequence>
<dbReference type="Pfam" id="PF10843">
    <property type="entry name" value="RGI1"/>
    <property type="match status" value="1"/>
</dbReference>
<comment type="similarity">
    <text evidence="2">Belongs to the RGI1 family.</text>
</comment>
<evidence type="ECO:0000256" key="2">
    <source>
        <dbReference type="ARBA" id="ARBA00009268"/>
    </source>
</evidence>
<dbReference type="GO" id="GO:0006112">
    <property type="term" value="P:energy reserve metabolic process"/>
    <property type="evidence" value="ECO:0007669"/>
    <property type="project" value="InterPro"/>
</dbReference>